<dbReference type="GO" id="GO:0080132">
    <property type="term" value="F:fatty acid 2-hydroxylase activity"/>
    <property type="evidence" value="ECO:0007669"/>
    <property type="project" value="InterPro"/>
</dbReference>
<protein>
    <recommendedName>
        <fullName evidence="18">Fatty acid 2-hydroxylase</fullName>
        <ecNumber evidence="18">1.-.-.-</ecNumber>
    </recommendedName>
</protein>
<evidence type="ECO:0000256" key="12">
    <source>
        <dbReference type="ARBA" id="ARBA00022989"/>
    </source>
</evidence>
<evidence type="ECO:0000256" key="7">
    <source>
        <dbReference type="ARBA" id="ARBA00022692"/>
    </source>
</evidence>
<evidence type="ECO:0000256" key="11">
    <source>
        <dbReference type="ARBA" id="ARBA00022833"/>
    </source>
</evidence>
<dbReference type="GO" id="GO:0006633">
    <property type="term" value="P:fatty acid biosynthetic process"/>
    <property type="evidence" value="ECO:0007669"/>
    <property type="project" value="UniProtKB-KW"/>
</dbReference>
<feature type="transmembrane region" description="Helical" evidence="21">
    <location>
        <begin position="283"/>
        <end position="300"/>
    </location>
</feature>
<keyword evidence="16 18" id="KW-0472">Membrane</keyword>
<keyword evidence="11 19" id="KW-0862">Zinc</keyword>
<feature type="binding site" description="axial binding residue" evidence="20">
    <location>
        <position position="62"/>
    </location>
    <ligand>
        <name>heme</name>
        <dbReference type="ChEBI" id="CHEBI:30413"/>
    </ligand>
    <ligandPart>
        <name>Fe</name>
        <dbReference type="ChEBI" id="CHEBI:18248"/>
    </ligandPart>
</feature>
<dbReference type="InterPro" id="IPR014430">
    <property type="entry name" value="Scs7"/>
</dbReference>
<feature type="binding site" evidence="19">
    <location>
        <position position="249"/>
    </location>
    <ligand>
        <name>Zn(2+)</name>
        <dbReference type="ChEBI" id="CHEBI:29105"/>
        <label>1</label>
    </ligand>
</feature>
<evidence type="ECO:0000256" key="15">
    <source>
        <dbReference type="ARBA" id="ARBA00023098"/>
    </source>
</evidence>
<feature type="binding site" evidence="19">
    <location>
        <position position="328"/>
    </location>
    <ligand>
        <name>Zn(2+)</name>
        <dbReference type="ChEBI" id="CHEBI:29105"/>
        <label>1</label>
    </ligand>
</feature>
<feature type="binding site" evidence="19">
    <location>
        <position position="230"/>
    </location>
    <ligand>
        <name>Zn(2+)</name>
        <dbReference type="ChEBI" id="CHEBI:29105"/>
        <label>1</label>
    </ligand>
</feature>
<feature type="binding site" evidence="19">
    <location>
        <position position="325"/>
    </location>
    <ligand>
        <name>Zn(2+)</name>
        <dbReference type="ChEBI" id="CHEBI:29105"/>
        <label>1</label>
    </ligand>
</feature>
<evidence type="ECO:0000256" key="21">
    <source>
        <dbReference type="SAM" id="Phobius"/>
    </source>
</evidence>
<feature type="domain" description="Cytochrome b5 heme-binding" evidence="22">
    <location>
        <begin position="27"/>
        <end position="108"/>
    </location>
</feature>
<dbReference type="PANTHER" id="PTHR12863">
    <property type="entry name" value="FATTY ACID HYDROXYLASE"/>
    <property type="match status" value="1"/>
</dbReference>
<comment type="cofactor">
    <cofactor evidence="20">
        <name>Fe cation</name>
        <dbReference type="ChEBI" id="CHEBI:24875"/>
    </cofactor>
</comment>
<evidence type="ECO:0000256" key="17">
    <source>
        <dbReference type="ARBA" id="ARBA00023160"/>
    </source>
</evidence>
<feature type="binding site" evidence="19">
    <location>
        <position position="250"/>
    </location>
    <ligand>
        <name>Zn(2+)</name>
        <dbReference type="ChEBI" id="CHEBI:29105"/>
        <label>1</label>
    </ligand>
</feature>
<dbReference type="SUPFAM" id="SSF55856">
    <property type="entry name" value="Cytochrome b5-like heme/steroid binding domain"/>
    <property type="match status" value="1"/>
</dbReference>
<keyword evidence="13 18" id="KW-0560">Oxidoreductase</keyword>
<keyword evidence="17 18" id="KW-0275">Fatty acid biosynthesis</keyword>
<feature type="binding site" description="axial binding residue" evidence="20">
    <location>
        <position position="91"/>
    </location>
    <ligand>
        <name>heme</name>
        <dbReference type="ChEBI" id="CHEBI:30413"/>
    </ligand>
    <ligandPart>
        <name>Fe</name>
        <dbReference type="ChEBI" id="CHEBI:18248"/>
    </ligandPart>
</feature>
<evidence type="ECO:0000256" key="10">
    <source>
        <dbReference type="ARBA" id="ARBA00022832"/>
    </source>
</evidence>
<comment type="similarity">
    <text evidence="4 18">Belongs to the sterol desaturase family. SCS7 subfamily.</text>
</comment>
<evidence type="ECO:0000256" key="16">
    <source>
        <dbReference type="ARBA" id="ARBA00023136"/>
    </source>
</evidence>
<keyword evidence="6 20" id="KW-0349">Heme</keyword>
<evidence type="ECO:0000256" key="3">
    <source>
        <dbReference type="ARBA" id="ARBA00005189"/>
    </source>
</evidence>
<evidence type="ECO:0000256" key="1">
    <source>
        <dbReference type="ARBA" id="ARBA00004477"/>
    </source>
</evidence>
<evidence type="ECO:0000256" key="9">
    <source>
        <dbReference type="ARBA" id="ARBA00022824"/>
    </source>
</evidence>
<keyword evidence="5 18" id="KW-0444">Lipid biosynthesis</keyword>
<dbReference type="PANTHER" id="PTHR12863:SF1">
    <property type="entry name" value="FATTY ACID 2-HYDROXYLASE"/>
    <property type="match status" value="1"/>
</dbReference>
<dbReference type="GO" id="GO:0020037">
    <property type="term" value="F:heme binding"/>
    <property type="evidence" value="ECO:0007669"/>
    <property type="project" value="InterPro"/>
</dbReference>
<evidence type="ECO:0000256" key="6">
    <source>
        <dbReference type="ARBA" id="ARBA00022617"/>
    </source>
</evidence>
<keyword evidence="15 18" id="KW-0443">Lipid metabolism</keyword>
<feature type="binding site" evidence="19">
    <location>
        <position position="225"/>
    </location>
    <ligand>
        <name>Zn(2+)</name>
        <dbReference type="ChEBI" id="CHEBI:29105"/>
        <label>1</label>
    </ligand>
</feature>
<dbReference type="SMART" id="SM01117">
    <property type="entry name" value="Cyt-b5"/>
    <property type="match status" value="1"/>
</dbReference>
<dbReference type="InterPro" id="IPR006694">
    <property type="entry name" value="Fatty_acid_hydroxylase"/>
</dbReference>
<dbReference type="GO" id="GO:0005789">
    <property type="term" value="C:endoplasmic reticulum membrane"/>
    <property type="evidence" value="ECO:0007669"/>
    <property type="project" value="UniProtKB-SubCell"/>
</dbReference>
<feature type="transmembrane region" description="Helical" evidence="21">
    <location>
        <begin position="257"/>
        <end position="277"/>
    </location>
</feature>
<feature type="binding site" evidence="19">
    <location>
        <position position="308"/>
    </location>
    <ligand>
        <name>Zn(2+)</name>
        <dbReference type="ChEBI" id="CHEBI:29105"/>
        <label>1</label>
    </ligand>
</feature>
<gene>
    <name evidence="23" type="ORF">POBO1169_LOCUS12288</name>
</gene>
<feature type="binding site" evidence="19">
    <location>
        <position position="329"/>
    </location>
    <ligand>
        <name>Zn(2+)</name>
        <dbReference type="ChEBI" id="CHEBI:29105"/>
        <label>1</label>
    </ligand>
</feature>
<sequence length="362" mass="40088">MCNKVMGGGSEGRAITLVEGGEETPNKPMYRKSEIKARVDRGEALVMFDGGVYDIEPYMTSHPGGKEVLTEFLGEDVSEAFRGLGAGYHEHSKVAMKQLGKMLIGYVEDGAPHHHAESAGREDQSVTFEVDREKGVVLQVWKLGSQYDKWVHTPDLGTDPLRFFDNPVLELFSKTRWWVIPLVWLPVAFAAISSAVVHSETSLLAALQFATLGAFLWTSIEYTLHRFVFHSVPTGPMAITMHFLMHGCHHKRPMDRLRLVFPPAAALPIVVTLGGLIRAALPHHVALCVTSGALVGYVCYDMGHYYLHYGKNHVGTYLGAMKTSHMAHHYKDHSVSFGITSPLWDHVFGTLPKPNAQSTVQT</sequence>
<dbReference type="AlphaFoldDB" id="A0A7S0WN76"/>
<comment type="pathway">
    <text evidence="2">Sphingolipid metabolism.</text>
</comment>
<feature type="transmembrane region" description="Helical" evidence="21">
    <location>
        <begin position="203"/>
        <end position="220"/>
    </location>
</feature>
<dbReference type="EC" id="1.-.-.-" evidence="18"/>
<dbReference type="Pfam" id="PF04116">
    <property type="entry name" value="FA_hydroxylase"/>
    <property type="match status" value="1"/>
</dbReference>
<evidence type="ECO:0000256" key="5">
    <source>
        <dbReference type="ARBA" id="ARBA00022516"/>
    </source>
</evidence>
<evidence type="ECO:0000259" key="22">
    <source>
        <dbReference type="PROSITE" id="PS50255"/>
    </source>
</evidence>
<comment type="subcellular location">
    <subcellularLocation>
        <location evidence="1">Endoplasmic reticulum membrane</location>
        <topology evidence="1">Multi-pass membrane protein</topology>
    </subcellularLocation>
</comment>
<evidence type="ECO:0000256" key="8">
    <source>
        <dbReference type="ARBA" id="ARBA00022723"/>
    </source>
</evidence>
<evidence type="ECO:0000256" key="19">
    <source>
        <dbReference type="PIRSR" id="PIRSR005149-1"/>
    </source>
</evidence>
<evidence type="ECO:0000256" key="20">
    <source>
        <dbReference type="PIRSR" id="PIRSR005149-50"/>
    </source>
</evidence>
<keyword evidence="7 21" id="KW-0812">Transmembrane</keyword>
<feature type="transmembrane region" description="Helical" evidence="21">
    <location>
        <begin position="226"/>
        <end position="245"/>
    </location>
</feature>
<comment type="cofactor">
    <cofactor evidence="18 19">
        <name>Zn(2+)</name>
        <dbReference type="ChEBI" id="CHEBI:29105"/>
    </cofactor>
    <text evidence="18 19">Binds 2 Zn(2+) ions per subunit that likely form a catalytic dimetal center.</text>
</comment>
<dbReference type="PIRSF" id="PIRSF005149">
    <property type="entry name" value="IPC-B_HD"/>
    <property type="match status" value="1"/>
</dbReference>
<keyword evidence="9 18" id="KW-0256">Endoplasmic reticulum</keyword>
<evidence type="ECO:0000256" key="2">
    <source>
        <dbReference type="ARBA" id="ARBA00004991"/>
    </source>
</evidence>
<feature type="binding site" evidence="19">
    <location>
        <position position="304"/>
    </location>
    <ligand>
        <name>Zn(2+)</name>
        <dbReference type="ChEBI" id="CHEBI:29105"/>
        <label>1</label>
    </ligand>
</feature>
<dbReference type="InterPro" id="IPR001199">
    <property type="entry name" value="Cyt_B5-like_heme/steroid-bd"/>
</dbReference>
<dbReference type="Pfam" id="PF00173">
    <property type="entry name" value="Cyt-b5"/>
    <property type="match status" value="1"/>
</dbReference>
<dbReference type="Gene3D" id="3.10.120.10">
    <property type="entry name" value="Cytochrome b5-like heme/steroid binding domain"/>
    <property type="match status" value="1"/>
</dbReference>
<evidence type="ECO:0000313" key="23">
    <source>
        <dbReference type="EMBL" id="CAD8674527.1"/>
    </source>
</evidence>
<dbReference type="InterPro" id="IPR018506">
    <property type="entry name" value="Cyt_B5_heme-BS"/>
</dbReference>
<keyword evidence="8 18" id="KW-0479">Metal-binding</keyword>
<evidence type="ECO:0000256" key="13">
    <source>
        <dbReference type="ARBA" id="ARBA00023002"/>
    </source>
</evidence>
<reference evidence="23" key="1">
    <citation type="submission" date="2021-01" db="EMBL/GenBank/DDBJ databases">
        <authorList>
            <person name="Corre E."/>
            <person name="Pelletier E."/>
            <person name="Niang G."/>
            <person name="Scheremetjew M."/>
            <person name="Finn R."/>
            <person name="Kale V."/>
            <person name="Holt S."/>
            <person name="Cochrane G."/>
            <person name="Meng A."/>
            <person name="Brown T."/>
            <person name="Cohen L."/>
        </authorList>
    </citation>
    <scope>NUCLEOTIDE SEQUENCE</scope>
    <source>
        <strain evidence="23">CCMP722</strain>
    </source>
</reference>
<keyword evidence="10 18" id="KW-0276">Fatty acid metabolism</keyword>
<name>A0A7S0WN76_9CHLO</name>
<feature type="binding site" evidence="19">
    <location>
        <position position="246"/>
    </location>
    <ligand>
        <name>Zn(2+)</name>
        <dbReference type="ChEBI" id="CHEBI:29105"/>
        <label>1</label>
    </ligand>
</feature>
<keyword evidence="14 18" id="KW-0408">Iron</keyword>
<proteinExistence type="inferred from homology"/>
<dbReference type="GO" id="GO:0005506">
    <property type="term" value="F:iron ion binding"/>
    <property type="evidence" value="ECO:0007669"/>
    <property type="project" value="UniProtKB-UniRule"/>
</dbReference>
<dbReference type="InterPro" id="IPR036400">
    <property type="entry name" value="Cyt_B5-like_heme/steroid_sf"/>
</dbReference>
<dbReference type="EMBL" id="HBFA01024145">
    <property type="protein sequence ID" value="CAD8674527.1"/>
    <property type="molecule type" value="Transcribed_RNA"/>
</dbReference>
<comment type="pathway">
    <text evidence="3">Lipid metabolism.</text>
</comment>
<organism evidence="23">
    <name type="scientific">Pyramimonas obovata</name>
    <dbReference type="NCBI Taxonomy" id="1411642"/>
    <lineage>
        <taxon>Eukaryota</taxon>
        <taxon>Viridiplantae</taxon>
        <taxon>Chlorophyta</taxon>
        <taxon>Pyramimonadophyceae</taxon>
        <taxon>Pyramimonadales</taxon>
        <taxon>Pyramimonadaceae</taxon>
        <taxon>Pyramimonas</taxon>
        <taxon>Pyramimonas incertae sedis</taxon>
    </lineage>
</organism>
<dbReference type="PROSITE" id="PS50255">
    <property type="entry name" value="CYTOCHROME_B5_2"/>
    <property type="match status" value="1"/>
</dbReference>
<accession>A0A7S0WN76</accession>
<evidence type="ECO:0000256" key="4">
    <source>
        <dbReference type="ARBA" id="ARBA00005747"/>
    </source>
</evidence>
<comment type="function">
    <text evidence="18">Catalyzes stereospecific hydroxylation of free fatty acids at the C-2 position to produce (R)-2-hydroxy fatty acids, which are building blocks of sphingolipids and glycosphingolipids common in neural tissue and epidermis. Plays an essential role in the synthesis of galactosphingolipids of the myelin sheath. Responsible for the synthesis of sphingolipids and glycosphingolipids involved in the formation of epidermal lamellar bodies critical for skin permeability barrier. Participates in the synthesis of glycosphingolipids and a fraction of type II wax diesters in sebaceous gland, specifically regulating hair follicle homeostasis. Involved in the synthesis of sphingolipids of plasma membrane rafts, controlling lipid raft mobility and trafficking of raft-associated proteins.</text>
</comment>
<evidence type="ECO:0000256" key="14">
    <source>
        <dbReference type="ARBA" id="ARBA00023004"/>
    </source>
</evidence>
<keyword evidence="12 21" id="KW-1133">Transmembrane helix</keyword>
<evidence type="ECO:0000256" key="18">
    <source>
        <dbReference type="PIRNR" id="PIRNR005149"/>
    </source>
</evidence>
<dbReference type="PROSITE" id="PS00191">
    <property type="entry name" value="CYTOCHROME_B5_1"/>
    <property type="match status" value="1"/>
</dbReference>
<feature type="transmembrane region" description="Helical" evidence="21">
    <location>
        <begin position="177"/>
        <end position="196"/>
    </location>
</feature>